<comment type="caution">
    <text evidence="2">The sequence shown here is derived from an EMBL/GenBank/DDBJ whole genome shotgun (WGS) entry which is preliminary data.</text>
</comment>
<feature type="transmembrane region" description="Helical" evidence="1">
    <location>
        <begin position="25"/>
        <end position="46"/>
    </location>
</feature>
<feature type="transmembrane region" description="Helical" evidence="1">
    <location>
        <begin position="58"/>
        <end position="80"/>
    </location>
</feature>
<keyword evidence="1" id="KW-0472">Membrane</keyword>
<gene>
    <name evidence="2" type="ORF">HF849_21810</name>
</gene>
<dbReference type="RefSeq" id="WP_168983147.1">
    <property type="nucleotide sequence ID" value="NZ_JABAGD010000056.1"/>
</dbReference>
<keyword evidence="1" id="KW-1133">Transmembrane helix</keyword>
<sequence length="107" mass="12685">MNNNSSFETFVSGDKLLSGMLNDSIKFIVILFFAILFLKILFPRYLGHLKLWKHLKIVVLMFKFVTCLSAVFFVFFYNFAEQNKVAAPRSFLIPLFTSQYPYNHWYH</sequence>
<accession>A0A7X9SSP5</accession>
<organism evidence="2 3">
    <name type="scientific">Clostridium beijerinckii</name>
    <name type="common">Clostridium MP</name>
    <dbReference type="NCBI Taxonomy" id="1520"/>
    <lineage>
        <taxon>Bacteria</taxon>
        <taxon>Bacillati</taxon>
        <taxon>Bacillota</taxon>
        <taxon>Clostridia</taxon>
        <taxon>Eubacteriales</taxon>
        <taxon>Clostridiaceae</taxon>
        <taxon>Clostridium</taxon>
    </lineage>
</organism>
<proteinExistence type="predicted"/>
<keyword evidence="1" id="KW-0812">Transmembrane</keyword>
<name>A0A7X9SSP5_CLOBE</name>
<evidence type="ECO:0000313" key="3">
    <source>
        <dbReference type="Proteomes" id="UP000587880"/>
    </source>
</evidence>
<evidence type="ECO:0000256" key="1">
    <source>
        <dbReference type="SAM" id="Phobius"/>
    </source>
</evidence>
<dbReference type="Proteomes" id="UP000587880">
    <property type="component" value="Unassembled WGS sequence"/>
</dbReference>
<dbReference type="EMBL" id="JABAGD010000056">
    <property type="protein sequence ID" value="NMF07329.1"/>
    <property type="molecule type" value="Genomic_DNA"/>
</dbReference>
<protein>
    <submittedName>
        <fullName evidence="2">Uncharacterized protein</fullName>
    </submittedName>
</protein>
<evidence type="ECO:0000313" key="2">
    <source>
        <dbReference type="EMBL" id="NMF07329.1"/>
    </source>
</evidence>
<dbReference type="AlphaFoldDB" id="A0A7X9SSP5"/>
<reference evidence="2 3" key="1">
    <citation type="submission" date="2020-04" db="EMBL/GenBank/DDBJ databases">
        <authorList>
            <person name="Hitch T.C.A."/>
            <person name="Wylensek D."/>
            <person name="Clavel T."/>
        </authorList>
    </citation>
    <scope>NUCLEOTIDE SEQUENCE [LARGE SCALE GENOMIC DNA]</scope>
    <source>
        <strain evidence="2 3">WB01_NA02</strain>
    </source>
</reference>